<reference evidence="5" key="1">
    <citation type="journal article" date="2019" name="Int. J. Syst. Evol. Microbiol.">
        <title>The Global Catalogue of Microorganisms (GCM) 10K type strain sequencing project: providing services to taxonomists for standard genome sequencing and annotation.</title>
        <authorList>
            <consortium name="The Broad Institute Genomics Platform"/>
            <consortium name="The Broad Institute Genome Sequencing Center for Infectious Disease"/>
            <person name="Wu L."/>
            <person name="Ma J."/>
        </authorList>
    </citation>
    <scope>NUCLEOTIDE SEQUENCE [LARGE SCALE GENOMIC DNA]</scope>
    <source>
        <strain evidence="5">CGMCC 4.7426</strain>
    </source>
</reference>
<dbReference type="RefSeq" id="WP_390294933.1">
    <property type="nucleotide sequence ID" value="NZ_JBHSFU010000004.1"/>
</dbReference>
<dbReference type="Pfam" id="PF03358">
    <property type="entry name" value="FMN_red"/>
    <property type="match status" value="1"/>
</dbReference>
<comment type="caution">
    <text evidence="4">The sequence shown here is derived from an EMBL/GenBank/DDBJ whole genome shotgun (WGS) entry which is preliminary data.</text>
</comment>
<evidence type="ECO:0000256" key="1">
    <source>
        <dbReference type="ARBA" id="ARBA00022630"/>
    </source>
</evidence>
<keyword evidence="2" id="KW-0288">FMN</keyword>
<evidence type="ECO:0000259" key="3">
    <source>
        <dbReference type="Pfam" id="PF03358"/>
    </source>
</evidence>
<accession>A0ABV9DHV7</accession>
<dbReference type="EMBL" id="JBHSFU010000004">
    <property type="protein sequence ID" value="MFC4558326.1"/>
    <property type="molecule type" value="Genomic_DNA"/>
</dbReference>
<dbReference type="Proteomes" id="UP001595989">
    <property type="component" value="Unassembled WGS sequence"/>
</dbReference>
<evidence type="ECO:0000313" key="5">
    <source>
        <dbReference type="Proteomes" id="UP001595989"/>
    </source>
</evidence>
<name>A0ABV9DHV7_9BACI</name>
<proteinExistence type="predicted"/>
<feature type="domain" description="NADPH-dependent FMN reductase-like" evidence="3">
    <location>
        <begin position="1"/>
        <end position="123"/>
    </location>
</feature>
<dbReference type="PANTHER" id="PTHR43278:SF4">
    <property type="entry name" value="NAD(P)H-DEPENDENT FMN-CONTAINING OXIDOREDUCTASE YWQN-RELATED"/>
    <property type="match status" value="1"/>
</dbReference>
<evidence type="ECO:0000256" key="2">
    <source>
        <dbReference type="ARBA" id="ARBA00022643"/>
    </source>
</evidence>
<dbReference type="InterPro" id="IPR051796">
    <property type="entry name" value="ISF_SsuE-like"/>
</dbReference>
<dbReference type="InterPro" id="IPR029039">
    <property type="entry name" value="Flavoprotein-like_sf"/>
</dbReference>
<dbReference type="Gene3D" id="3.40.50.360">
    <property type="match status" value="1"/>
</dbReference>
<organism evidence="4 5">
    <name type="scientific">Virgibacillus kekensis</name>
    <dbReference type="NCBI Taxonomy" id="202261"/>
    <lineage>
        <taxon>Bacteria</taxon>
        <taxon>Bacillati</taxon>
        <taxon>Bacillota</taxon>
        <taxon>Bacilli</taxon>
        <taxon>Bacillales</taxon>
        <taxon>Bacillaceae</taxon>
        <taxon>Virgibacillus</taxon>
    </lineage>
</organism>
<gene>
    <name evidence="4" type="ORF">ACFO3D_08880</name>
</gene>
<dbReference type="InterPro" id="IPR005025">
    <property type="entry name" value="FMN_Rdtase-like_dom"/>
</dbReference>
<keyword evidence="5" id="KW-1185">Reference proteome</keyword>
<keyword evidence="1" id="KW-0285">Flavoprotein</keyword>
<protein>
    <submittedName>
        <fullName evidence="4">Flavodoxin family protein</fullName>
    </submittedName>
</protein>
<dbReference type="SUPFAM" id="SSF52218">
    <property type="entry name" value="Flavoproteins"/>
    <property type="match status" value="1"/>
</dbReference>
<evidence type="ECO:0000313" key="4">
    <source>
        <dbReference type="EMBL" id="MFC4558326.1"/>
    </source>
</evidence>
<dbReference type="PANTHER" id="PTHR43278">
    <property type="entry name" value="NAD(P)H-DEPENDENT FMN-CONTAINING OXIDOREDUCTASE YWQN-RELATED"/>
    <property type="match status" value="1"/>
</dbReference>
<sequence length="190" mass="21617">MSIAVIYGSTRADSNTELLTEQAIQGLDVERIILRNYAIQPIEDGRHAPEGFKDVKDDHKALFSKMVESDIIIFSTPIYWYGMSGTMKNFVDRWSHTMRDPEFADFKERMAQKQAFLITAGGDDPYLKGLPLVQQFKYICDFVNLPFGGYVLGKANKPGEIKQDKKAMVSAEQLNEQLKVITQKTRNKKS</sequence>